<dbReference type="OrthoDB" id="5464at2759"/>
<sequence length="434" mass="50091">LSSCTSAAEKMGGAEQREKPHQGSGDSGSGVISTRTYFYTDEAKCDQHMETFLGCIDASSGSSEDGFSAIKLTALGRPQFLVQFSEVLVKWRRFFHQMAVEQGQAGREVVEMKLDVEKLQDSLANLGIMNKTESQHWFTGENLAMSGTMDLLDWNSLIDRRSKISKLLLVPNMQTGQLEPLFSCFTEEEDLQMERVLQRMDILAKRATEKGVRLMVDAEQSYFQPAISRLTLEMQRRFNRDQAIIFNTYQCYLKEAYNNVTVDVELSRREGWHFSTKLVRGAYMEQERERAAQIGYEDPINPTYEKTNEMYHRCLDYILEDIKHNRNTNVMVASHNEDTVKFTLDRMIDLGIHPSEKKVYFGQLLGMCDQITFPLGQAGFPVYKYVPYGPVNEVLPYLSRRAQENRGFMKRANRERDLLWREVKRRLRTGSLFS</sequence>
<name>A0A7L2ANM1_9GRUI</name>
<dbReference type="GO" id="GO:0005759">
    <property type="term" value="C:mitochondrial matrix"/>
    <property type="evidence" value="ECO:0007669"/>
    <property type="project" value="UniProtKB-SubCell"/>
</dbReference>
<evidence type="ECO:0000256" key="1">
    <source>
        <dbReference type="ARBA" id="ARBA00001974"/>
    </source>
</evidence>
<evidence type="ECO:0000256" key="11">
    <source>
        <dbReference type="ARBA" id="ARBA00023128"/>
    </source>
</evidence>
<accession>A0A7L2ANM1</accession>
<dbReference type="InterPro" id="IPR029041">
    <property type="entry name" value="FAD-linked_oxidoreductase-like"/>
</dbReference>
<dbReference type="InterPro" id="IPR015659">
    <property type="entry name" value="Proline_oxidase"/>
</dbReference>
<gene>
    <name evidence="17" type="primary">Prodh</name>
    <name evidence="17" type="ORF">HELFUL_R09985</name>
</gene>
<evidence type="ECO:0000259" key="16">
    <source>
        <dbReference type="Pfam" id="PF01619"/>
    </source>
</evidence>
<comment type="function">
    <text evidence="13 14">Converts proline to delta-1-pyrroline-5-carboxylate.</text>
</comment>
<feature type="non-terminal residue" evidence="17">
    <location>
        <position position="1"/>
    </location>
</feature>
<evidence type="ECO:0000256" key="15">
    <source>
        <dbReference type="SAM" id="MobiDB-lite"/>
    </source>
</evidence>
<dbReference type="PANTHER" id="PTHR13914">
    <property type="entry name" value="PROLINE OXIDASE"/>
    <property type="match status" value="1"/>
</dbReference>
<keyword evidence="7" id="KW-0809">Transit peptide</keyword>
<keyword evidence="11" id="KW-0496">Mitochondrion</keyword>
<evidence type="ECO:0000256" key="8">
    <source>
        <dbReference type="ARBA" id="ARBA00022990"/>
    </source>
</evidence>
<keyword evidence="18" id="KW-1185">Reference proteome</keyword>
<protein>
    <recommendedName>
        <fullName evidence="14">Proline dehydrogenase</fullName>
        <ecNumber evidence="14">1.5.5.2</ecNumber>
    </recommendedName>
</protein>
<dbReference type="SUPFAM" id="SSF51730">
    <property type="entry name" value="FAD-linked oxidoreductase"/>
    <property type="match status" value="1"/>
</dbReference>
<dbReference type="GO" id="GO:0071949">
    <property type="term" value="F:FAD binding"/>
    <property type="evidence" value="ECO:0007669"/>
    <property type="project" value="TreeGrafter"/>
</dbReference>
<comment type="catalytic activity">
    <reaction evidence="12 14">
        <text>L-proline + a quinone = (S)-1-pyrroline-5-carboxylate + a quinol + H(+)</text>
        <dbReference type="Rhea" id="RHEA:23784"/>
        <dbReference type="ChEBI" id="CHEBI:15378"/>
        <dbReference type="ChEBI" id="CHEBI:17388"/>
        <dbReference type="ChEBI" id="CHEBI:24646"/>
        <dbReference type="ChEBI" id="CHEBI:60039"/>
        <dbReference type="ChEBI" id="CHEBI:132124"/>
        <dbReference type="EC" id="1.5.5.2"/>
    </reaction>
</comment>
<evidence type="ECO:0000256" key="3">
    <source>
        <dbReference type="ARBA" id="ARBA00004739"/>
    </source>
</evidence>
<dbReference type="EMBL" id="VXBZ01004368">
    <property type="protein sequence ID" value="NXP47742.1"/>
    <property type="molecule type" value="Genomic_DNA"/>
</dbReference>
<comment type="similarity">
    <text evidence="4 14">Belongs to the proline oxidase family.</text>
</comment>
<feature type="non-terminal residue" evidence="17">
    <location>
        <position position="434"/>
    </location>
</feature>
<dbReference type="GO" id="GO:0004657">
    <property type="term" value="F:proline dehydrogenase activity"/>
    <property type="evidence" value="ECO:0007669"/>
    <property type="project" value="UniProtKB-EC"/>
</dbReference>
<evidence type="ECO:0000256" key="7">
    <source>
        <dbReference type="ARBA" id="ARBA00022946"/>
    </source>
</evidence>
<evidence type="ECO:0000256" key="4">
    <source>
        <dbReference type="ARBA" id="ARBA00005869"/>
    </source>
</evidence>
<dbReference type="Gene3D" id="3.20.20.220">
    <property type="match status" value="1"/>
</dbReference>
<dbReference type="GO" id="GO:0010133">
    <property type="term" value="P:L-proline catabolic process to L-glutamate"/>
    <property type="evidence" value="ECO:0007669"/>
    <property type="project" value="TreeGrafter"/>
</dbReference>
<dbReference type="Pfam" id="PF01619">
    <property type="entry name" value="Pro_dh"/>
    <property type="match status" value="1"/>
</dbReference>
<feature type="domain" description="Proline dehydrogenase" evidence="16">
    <location>
        <begin position="143"/>
        <end position="411"/>
    </location>
</feature>
<evidence type="ECO:0000313" key="17">
    <source>
        <dbReference type="EMBL" id="NXP47742.1"/>
    </source>
</evidence>
<keyword evidence="8" id="KW-0007">Acetylation</keyword>
<evidence type="ECO:0000256" key="2">
    <source>
        <dbReference type="ARBA" id="ARBA00004305"/>
    </source>
</evidence>
<comment type="cofactor">
    <cofactor evidence="1 14">
        <name>FAD</name>
        <dbReference type="ChEBI" id="CHEBI:57692"/>
    </cofactor>
</comment>
<keyword evidence="5 14" id="KW-0285">Flavoprotein</keyword>
<keyword evidence="9 14" id="KW-0560">Oxidoreductase</keyword>
<evidence type="ECO:0000256" key="9">
    <source>
        <dbReference type="ARBA" id="ARBA00023002"/>
    </source>
</evidence>
<evidence type="ECO:0000256" key="10">
    <source>
        <dbReference type="ARBA" id="ARBA00023062"/>
    </source>
</evidence>
<keyword evidence="6 14" id="KW-0274">FAD</keyword>
<evidence type="ECO:0000256" key="5">
    <source>
        <dbReference type="ARBA" id="ARBA00022630"/>
    </source>
</evidence>
<comment type="pathway">
    <text evidence="3">Amino-acid degradation; L-proline degradation into L-glutamate; L-glutamate from L-proline: step 1/2.</text>
</comment>
<evidence type="ECO:0000256" key="12">
    <source>
        <dbReference type="ARBA" id="ARBA00048779"/>
    </source>
</evidence>
<feature type="region of interest" description="Disordered" evidence="15">
    <location>
        <begin position="1"/>
        <end position="29"/>
    </location>
</feature>
<organism evidence="17 18">
    <name type="scientific">Heliornis fulica</name>
    <name type="common">sungrebe</name>
    <dbReference type="NCBI Taxonomy" id="54369"/>
    <lineage>
        <taxon>Eukaryota</taxon>
        <taxon>Metazoa</taxon>
        <taxon>Chordata</taxon>
        <taxon>Craniata</taxon>
        <taxon>Vertebrata</taxon>
        <taxon>Euteleostomi</taxon>
        <taxon>Archelosauria</taxon>
        <taxon>Archosauria</taxon>
        <taxon>Dinosauria</taxon>
        <taxon>Saurischia</taxon>
        <taxon>Theropoda</taxon>
        <taxon>Coelurosauria</taxon>
        <taxon>Aves</taxon>
        <taxon>Neognathae</taxon>
        <taxon>Neoaves</taxon>
        <taxon>Gruiformes</taxon>
        <taxon>Heliornithidae</taxon>
        <taxon>Heliornis</taxon>
    </lineage>
</organism>
<evidence type="ECO:0000256" key="6">
    <source>
        <dbReference type="ARBA" id="ARBA00022827"/>
    </source>
</evidence>
<dbReference type="AlphaFoldDB" id="A0A7L2ANM1"/>
<evidence type="ECO:0000256" key="13">
    <source>
        <dbReference type="ARBA" id="ARBA00057042"/>
    </source>
</evidence>
<comment type="caution">
    <text evidence="17">The sequence shown here is derived from an EMBL/GenBank/DDBJ whole genome shotgun (WGS) entry which is preliminary data.</text>
</comment>
<comment type="subcellular location">
    <subcellularLocation>
        <location evidence="2">Mitochondrion matrix</location>
    </subcellularLocation>
</comment>
<reference evidence="17 18" key="1">
    <citation type="submission" date="2019-09" db="EMBL/GenBank/DDBJ databases">
        <title>Bird 10,000 Genomes (B10K) Project - Family phase.</title>
        <authorList>
            <person name="Zhang G."/>
        </authorList>
    </citation>
    <scope>NUCLEOTIDE SEQUENCE [LARGE SCALE GENOMIC DNA]</scope>
    <source>
        <strain evidence="17">B10K-DU-001-55</strain>
        <tissue evidence="17">Muscle</tissue>
    </source>
</reference>
<dbReference type="PANTHER" id="PTHR13914:SF0">
    <property type="entry name" value="PROLINE DEHYDROGENASE 1, MITOCHONDRIAL"/>
    <property type="match status" value="1"/>
</dbReference>
<dbReference type="EC" id="1.5.5.2" evidence="14"/>
<keyword evidence="10 14" id="KW-0642">Proline metabolism</keyword>
<evidence type="ECO:0000313" key="18">
    <source>
        <dbReference type="Proteomes" id="UP000590868"/>
    </source>
</evidence>
<dbReference type="Proteomes" id="UP000590868">
    <property type="component" value="Unassembled WGS sequence"/>
</dbReference>
<evidence type="ECO:0000256" key="14">
    <source>
        <dbReference type="RuleBase" id="RU364054"/>
    </source>
</evidence>
<dbReference type="InterPro" id="IPR002872">
    <property type="entry name" value="Proline_DH_dom"/>
</dbReference>
<dbReference type="FunFam" id="3.20.20.220:FF:000006">
    <property type="entry name" value="Proline dehydrogenase"/>
    <property type="match status" value="1"/>
</dbReference>
<proteinExistence type="inferred from homology"/>